<organism evidence="9 10">
    <name type="scientific">Rossellomorea aquimaris</name>
    <dbReference type="NCBI Taxonomy" id="189382"/>
    <lineage>
        <taxon>Bacteria</taxon>
        <taxon>Bacillati</taxon>
        <taxon>Bacillota</taxon>
        <taxon>Bacilli</taxon>
        <taxon>Bacillales</taxon>
        <taxon>Bacillaceae</taxon>
        <taxon>Rossellomorea</taxon>
    </lineage>
</organism>
<dbReference type="GO" id="GO:0016987">
    <property type="term" value="F:sigma factor activity"/>
    <property type="evidence" value="ECO:0007669"/>
    <property type="project" value="UniProtKB-KW"/>
</dbReference>
<keyword evidence="5" id="KW-0804">Transcription</keyword>
<proteinExistence type="inferred from homology"/>
<feature type="domain" description="RNA polymerase sigma-70 region 2" evidence="7">
    <location>
        <begin position="28"/>
        <end position="91"/>
    </location>
</feature>
<dbReference type="PANTHER" id="PTHR43133">
    <property type="entry name" value="RNA POLYMERASE ECF-TYPE SIGMA FACTO"/>
    <property type="match status" value="1"/>
</dbReference>
<evidence type="ECO:0000256" key="6">
    <source>
        <dbReference type="SAM" id="MobiDB-lite"/>
    </source>
</evidence>
<dbReference type="AlphaFoldDB" id="A0A5D4UMJ1"/>
<dbReference type="InterPro" id="IPR036388">
    <property type="entry name" value="WH-like_DNA-bd_sf"/>
</dbReference>
<evidence type="ECO:0000256" key="5">
    <source>
        <dbReference type="ARBA" id="ARBA00023163"/>
    </source>
</evidence>
<comment type="similarity">
    <text evidence="1">Belongs to the sigma-70 factor family. ECF subfamily.</text>
</comment>
<name>A0A5D4UMJ1_9BACI</name>
<evidence type="ECO:0000313" key="10">
    <source>
        <dbReference type="Proteomes" id="UP000324269"/>
    </source>
</evidence>
<dbReference type="InterPro" id="IPR013325">
    <property type="entry name" value="RNA_pol_sigma_r2"/>
</dbReference>
<evidence type="ECO:0000259" key="7">
    <source>
        <dbReference type="Pfam" id="PF04542"/>
    </source>
</evidence>
<dbReference type="SUPFAM" id="SSF88946">
    <property type="entry name" value="Sigma2 domain of RNA polymerase sigma factors"/>
    <property type="match status" value="1"/>
</dbReference>
<evidence type="ECO:0000256" key="2">
    <source>
        <dbReference type="ARBA" id="ARBA00023015"/>
    </source>
</evidence>
<protein>
    <submittedName>
        <fullName evidence="9">Sigma-70 family RNA polymerase sigma factor</fullName>
    </submittedName>
</protein>
<dbReference type="InterPro" id="IPR039425">
    <property type="entry name" value="RNA_pol_sigma-70-like"/>
</dbReference>
<dbReference type="InterPro" id="IPR014284">
    <property type="entry name" value="RNA_pol_sigma-70_dom"/>
</dbReference>
<dbReference type="InterPro" id="IPR013249">
    <property type="entry name" value="RNA_pol_sigma70_r4_t2"/>
</dbReference>
<dbReference type="NCBIfam" id="TIGR02937">
    <property type="entry name" value="sigma70-ECF"/>
    <property type="match status" value="1"/>
</dbReference>
<sequence length="236" mass="26798">MRGFKGVRTMQTRSGLKKNEGQPNDEIMEELVPKLYRYCYFLTKSKWDGEDLAQESICKALSHYPAQKWRSSLLNKIAYHLWVDKVRKQSKESIGEIPEVKAEETKEGISSETIEKLSRKMTPKQLVTFVLKEAFQYKISEVAEVLGMTETAVKALLNRSREKLKKFSDDGDGSGIQTYWSETLQEELNAILYRSLMAQDPSLLLAYIPILLAHAPAQGRFVRTSESPSSVLSLAA</sequence>
<reference evidence="9 10" key="1">
    <citation type="submission" date="2019-08" db="EMBL/GenBank/DDBJ databases">
        <title>Bacillus genomes from the desert of Cuatro Cienegas, Coahuila.</title>
        <authorList>
            <person name="Olmedo-Alvarez G."/>
        </authorList>
    </citation>
    <scope>NUCLEOTIDE SEQUENCE [LARGE SCALE GENOMIC DNA]</scope>
    <source>
        <strain evidence="9 10">CH87b_3T</strain>
    </source>
</reference>
<dbReference type="PANTHER" id="PTHR43133:SF8">
    <property type="entry name" value="RNA POLYMERASE SIGMA FACTOR HI_1459-RELATED"/>
    <property type="match status" value="1"/>
</dbReference>
<dbReference type="OrthoDB" id="2381154at2"/>
<keyword evidence="2" id="KW-0805">Transcription regulation</keyword>
<evidence type="ECO:0000256" key="1">
    <source>
        <dbReference type="ARBA" id="ARBA00010641"/>
    </source>
</evidence>
<comment type="caution">
    <text evidence="9">The sequence shown here is derived from an EMBL/GenBank/DDBJ whole genome shotgun (WGS) entry which is preliminary data.</text>
</comment>
<dbReference type="GO" id="GO:0003677">
    <property type="term" value="F:DNA binding"/>
    <property type="evidence" value="ECO:0007669"/>
    <property type="project" value="UniProtKB-KW"/>
</dbReference>
<dbReference type="GO" id="GO:0006352">
    <property type="term" value="P:DNA-templated transcription initiation"/>
    <property type="evidence" value="ECO:0007669"/>
    <property type="project" value="InterPro"/>
</dbReference>
<keyword evidence="4" id="KW-0238">DNA-binding</keyword>
<evidence type="ECO:0000256" key="3">
    <source>
        <dbReference type="ARBA" id="ARBA00023082"/>
    </source>
</evidence>
<dbReference type="Gene3D" id="1.10.10.10">
    <property type="entry name" value="Winged helix-like DNA-binding domain superfamily/Winged helix DNA-binding domain"/>
    <property type="match status" value="1"/>
</dbReference>
<dbReference type="EMBL" id="VTEZ01000001">
    <property type="protein sequence ID" value="TYS88725.1"/>
    <property type="molecule type" value="Genomic_DNA"/>
</dbReference>
<feature type="domain" description="RNA polymerase sigma factor 70 region 4 type 2" evidence="8">
    <location>
        <begin position="113"/>
        <end position="164"/>
    </location>
</feature>
<dbReference type="InterPro" id="IPR007627">
    <property type="entry name" value="RNA_pol_sigma70_r2"/>
</dbReference>
<accession>A0A5D4UMJ1</accession>
<dbReference type="Pfam" id="PF08281">
    <property type="entry name" value="Sigma70_r4_2"/>
    <property type="match status" value="1"/>
</dbReference>
<dbReference type="Pfam" id="PF04542">
    <property type="entry name" value="Sigma70_r2"/>
    <property type="match status" value="1"/>
</dbReference>
<evidence type="ECO:0000259" key="8">
    <source>
        <dbReference type="Pfam" id="PF08281"/>
    </source>
</evidence>
<dbReference type="Gene3D" id="1.10.1740.10">
    <property type="match status" value="1"/>
</dbReference>
<dbReference type="InterPro" id="IPR013324">
    <property type="entry name" value="RNA_pol_sigma_r3/r4-like"/>
</dbReference>
<evidence type="ECO:0000256" key="4">
    <source>
        <dbReference type="ARBA" id="ARBA00023125"/>
    </source>
</evidence>
<dbReference type="Proteomes" id="UP000324269">
    <property type="component" value="Unassembled WGS sequence"/>
</dbReference>
<feature type="region of interest" description="Disordered" evidence="6">
    <location>
        <begin position="1"/>
        <end position="24"/>
    </location>
</feature>
<keyword evidence="3" id="KW-0731">Sigma factor</keyword>
<evidence type="ECO:0000313" key="9">
    <source>
        <dbReference type="EMBL" id="TYS88725.1"/>
    </source>
</evidence>
<gene>
    <name evidence="9" type="ORF">FZC85_04780</name>
</gene>
<dbReference type="SUPFAM" id="SSF88659">
    <property type="entry name" value="Sigma3 and sigma4 domains of RNA polymerase sigma factors"/>
    <property type="match status" value="1"/>
</dbReference>